<evidence type="ECO:0000256" key="6">
    <source>
        <dbReference type="ARBA" id="ARBA00022729"/>
    </source>
</evidence>
<evidence type="ECO:0000256" key="7">
    <source>
        <dbReference type="ARBA" id="ARBA00022753"/>
    </source>
</evidence>
<dbReference type="AlphaFoldDB" id="A0ABC8THY2"/>
<evidence type="ECO:0000256" key="1">
    <source>
        <dbReference type="ARBA" id="ARBA00003012"/>
    </source>
</evidence>
<name>A0ABC8THY2_9AQUA</name>
<evidence type="ECO:0000256" key="2">
    <source>
        <dbReference type="ARBA" id="ARBA00004337"/>
    </source>
</evidence>
<dbReference type="GO" id="GO:0010008">
    <property type="term" value="C:endosome membrane"/>
    <property type="evidence" value="ECO:0007669"/>
    <property type="project" value="UniProtKB-SubCell"/>
</dbReference>
<dbReference type="InterPro" id="IPR007369">
    <property type="entry name" value="Peptidase_A22B_SPP"/>
</dbReference>
<comment type="caution">
    <text evidence="14">The sequence shown here is derived from an EMBL/GenBank/DDBJ whole genome shotgun (WGS) entry which is preliminary data.</text>
</comment>
<evidence type="ECO:0000259" key="13">
    <source>
        <dbReference type="Pfam" id="PF02225"/>
    </source>
</evidence>
<evidence type="ECO:0000256" key="4">
    <source>
        <dbReference type="ARBA" id="ARBA00022670"/>
    </source>
</evidence>
<keyword evidence="11" id="KW-0325">Glycoprotein</keyword>
<evidence type="ECO:0000256" key="3">
    <source>
        <dbReference type="ARBA" id="ARBA00006859"/>
    </source>
</evidence>
<evidence type="ECO:0000313" key="15">
    <source>
        <dbReference type="Proteomes" id="UP001642360"/>
    </source>
</evidence>
<evidence type="ECO:0000256" key="11">
    <source>
        <dbReference type="ARBA" id="ARBA00023180"/>
    </source>
</evidence>
<dbReference type="FunFam" id="3.50.30.30:FF:000007">
    <property type="entry name" value="Signal peptide peptidase-like 3"/>
    <property type="match status" value="1"/>
</dbReference>
<dbReference type="PANTHER" id="PTHR12174">
    <property type="entry name" value="SIGNAL PEPTIDE PEPTIDASE"/>
    <property type="match status" value="1"/>
</dbReference>
<evidence type="ECO:0000256" key="10">
    <source>
        <dbReference type="ARBA" id="ARBA00023136"/>
    </source>
</evidence>
<keyword evidence="9" id="KW-1133">Transmembrane helix</keyword>
<evidence type="ECO:0000256" key="9">
    <source>
        <dbReference type="ARBA" id="ARBA00022989"/>
    </source>
</evidence>
<sequence>MASSFFRLFTTITLGILLSFCLPSISAADDISQASNSKNPNCSNPFRLVKVNLLVHGVQNETLTGMTAAFGGTLPNNDEEGLRLPVVFSDPIYGCSSSSSKLSGAIALAIRGDCNFMIKAEVAQSEGASGLLVINDDEDLIEMGCSDDDTNSNITIPVVMISKSGGEAINKSMVDGGKVVCGAVVVVSGGWCFGVVNEDGIRGEEGGAGGGWWWWGYRDVMWEEPREGSGENEYCRGSPRREIETTIYTACQQRARGVCVLGNLSYSGAVQVIMPWIVDSDLRLVDLGPRHHVHKTVAELYLGTALASVWTQTQ</sequence>
<dbReference type="PANTHER" id="PTHR12174:SF90">
    <property type="entry name" value="SIGNAL PEPTIDE PEPTIDASE-LIKE 3"/>
    <property type="match status" value="1"/>
</dbReference>
<comment type="subcellular location">
    <subcellularLocation>
        <location evidence="2">Endosome membrane</location>
        <topology evidence="2">Multi-pass membrane protein</topology>
    </subcellularLocation>
</comment>
<keyword evidence="6 12" id="KW-0732">Signal</keyword>
<comment type="similarity">
    <text evidence="3">Belongs to the peptidase A22B family.</text>
</comment>
<dbReference type="Gene3D" id="3.50.30.30">
    <property type="match status" value="1"/>
</dbReference>
<keyword evidence="15" id="KW-1185">Reference proteome</keyword>
<keyword evidence="7" id="KW-0967">Endosome</keyword>
<keyword evidence="8" id="KW-0378">Hydrolase</keyword>
<evidence type="ECO:0000256" key="12">
    <source>
        <dbReference type="SAM" id="SignalP"/>
    </source>
</evidence>
<keyword evidence="10" id="KW-0472">Membrane</keyword>
<accession>A0ABC8THY2</accession>
<dbReference type="Proteomes" id="UP001642360">
    <property type="component" value="Unassembled WGS sequence"/>
</dbReference>
<protein>
    <recommendedName>
        <fullName evidence="13">PA domain-containing protein</fullName>
    </recommendedName>
</protein>
<feature type="signal peptide" evidence="12">
    <location>
        <begin position="1"/>
        <end position="28"/>
    </location>
</feature>
<feature type="domain" description="PA" evidence="13">
    <location>
        <begin position="85"/>
        <end position="169"/>
    </location>
</feature>
<organism evidence="14 15">
    <name type="scientific">Ilex paraguariensis</name>
    <name type="common">yerba mate</name>
    <dbReference type="NCBI Taxonomy" id="185542"/>
    <lineage>
        <taxon>Eukaryota</taxon>
        <taxon>Viridiplantae</taxon>
        <taxon>Streptophyta</taxon>
        <taxon>Embryophyta</taxon>
        <taxon>Tracheophyta</taxon>
        <taxon>Spermatophyta</taxon>
        <taxon>Magnoliopsida</taxon>
        <taxon>eudicotyledons</taxon>
        <taxon>Gunneridae</taxon>
        <taxon>Pentapetalae</taxon>
        <taxon>asterids</taxon>
        <taxon>campanulids</taxon>
        <taxon>Aquifoliales</taxon>
        <taxon>Aquifoliaceae</taxon>
        <taxon>Ilex</taxon>
    </lineage>
</organism>
<dbReference type="SUPFAM" id="SSF52025">
    <property type="entry name" value="PA domain"/>
    <property type="match status" value="1"/>
</dbReference>
<evidence type="ECO:0000256" key="5">
    <source>
        <dbReference type="ARBA" id="ARBA00022692"/>
    </source>
</evidence>
<dbReference type="GO" id="GO:0008233">
    <property type="term" value="F:peptidase activity"/>
    <property type="evidence" value="ECO:0007669"/>
    <property type="project" value="UniProtKB-KW"/>
</dbReference>
<dbReference type="InterPro" id="IPR003137">
    <property type="entry name" value="PA_domain"/>
</dbReference>
<proteinExistence type="inferred from homology"/>
<gene>
    <name evidence="14" type="ORF">ILEXP_LOCUS37014</name>
</gene>
<dbReference type="Pfam" id="PF02225">
    <property type="entry name" value="PA"/>
    <property type="match status" value="1"/>
</dbReference>
<reference evidence="14 15" key="1">
    <citation type="submission" date="2024-02" db="EMBL/GenBank/DDBJ databases">
        <authorList>
            <person name="Vignale AGUSTIN F."/>
            <person name="Sosa J E."/>
            <person name="Modenutti C."/>
        </authorList>
    </citation>
    <scope>NUCLEOTIDE SEQUENCE [LARGE SCALE GENOMIC DNA]</scope>
</reference>
<evidence type="ECO:0000313" key="14">
    <source>
        <dbReference type="EMBL" id="CAK9167727.1"/>
    </source>
</evidence>
<dbReference type="GO" id="GO:0006508">
    <property type="term" value="P:proteolysis"/>
    <property type="evidence" value="ECO:0007669"/>
    <property type="project" value="UniProtKB-KW"/>
</dbReference>
<keyword evidence="4" id="KW-0645">Protease</keyword>
<evidence type="ECO:0000256" key="8">
    <source>
        <dbReference type="ARBA" id="ARBA00022801"/>
    </source>
</evidence>
<dbReference type="InterPro" id="IPR046450">
    <property type="entry name" value="PA_dom_sf"/>
</dbReference>
<feature type="chain" id="PRO_5044814811" description="PA domain-containing protein" evidence="12">
    <location>
        <begin position="29"/>
        <end position="314"/>
    </location>
</feature>
<keyword evidence="5" id="KW-0812">Transmembrane</keyword>
<dbReference type="EMBL" id="CAUOFW020004913">
    <property type="protein sequence ID" value="CAK9167727.1"/>
    <property type="molecule type" value="Genomic_DNA"/>
</dbReference>
<comment type="function">
    <text evidence="1">Intramembrane-cleaving aspartic protease (I-CLiP) that cleaves type II membrane signal peptides in the hydrophobic plane of the membrane.</text>
</comment>